<evidence type="ECO:0000313" key="1">
    <source>
        <dbReference type="EnsemblPlants" id="AET1Gv20533000.1"/>
    </source>
</evidence>
<dbReference type="EnsemblPlants" id="AET1Gv20533000.1">
    <property type="protein sequence ID" value="AET1Gv20533000.1"/>
    <property type="gene ID" value="AET1Gv20533000"/>
</dbReference>
<reference evidence="1" key="4">
    <citation type="submission" date="2019-03" db="UniProtKB">
        <authorList>
            <consortium name="EnsemblPlants"/>
        </authorList>
    </citation>
    <scope>IDENTIFICATION</scope>
</reference>
<accession>A0A452YTX2</accession>
<reference evidence="1" key="5">
    <citation type="journal article" date="2021" name="G3 (Bethesda)">
        <title>Aegilops tauschii genome assembly Aet v5.0 features greater sequence contiguity and improved annotation.</title>
        <authorList>
            <person name="Wang L."/>
            <person name="Zhu T."/>
            <person name="Rodriguez J.C."/>
            <person name="Deal K.R."/>
            <person name="Dubcovsky J."/>
            <person name="McGuire P.E."/>
            <person name="Lux T."/>
            <person name="Spannagl M."/>
            <person name="Mayer K.F.X."/>
            <person name="Baldrich P."/>
            <person name="Meyers B.C."/>
            <person name="Huo N."/>
            <person name="Gu Y.Q."/>
            <person name="Zhou H."/>
            <person name="Devos K.M."/>
            <person name="Bennetzen J.L."/>
            <person name="Unver T."/>
            <person name="Budak H."/>
            <person name="Gulick P.J."/>
            <person name="Galiba G."/>
            <person name="Kalapos B."/>
            <person name="Nelson D.R."/>
            <person name="Li P."/>
            <person name="You F.M."/>
            <person name="Luo M.C."/>
            <person name="Dvorak J."/>
        </authorList>
    </citation>
    <scope>NUCLEOTIDE SEQUENCE [LARGE SCALE GENOMIC DNA]</scope>
    <source>
        <strain evidence="1">cv. AL8/78</strain>
    </source>
</reference>
<reference evidence="2" key="1">
    <citation type="journal article" date="2014" name="Science">
        <title>Ancient hybridizations among the ancestral genomes of bread wheat.</title>
        <authorList>
            <consortium name="International Wheat Genome Sequencing Consortium,"/>
            <person name="Marcussen T."/>
            <person name="Sandve S.R."/>
            <person name="Heier L."/>
            <person name="Spannagl M."/>
            <person name="Pfeifer M."/>
            <person name="Jakobsen K.S."/>
            <person name="Wulff B.B."/>
            <person name="Steuernagel B."/>
            <person name="Mayer K.F."/>
            <person name="Olsen O.A."/>
        </authorList>
    </citation>
    <scope>NUCLEOTIDE SEQUENCE [LARGE SCALE GENOMIC DNA]</scope>
    <source>
        <strain evidence="2">cv. AL8/78</strain>
    </source>
</reference>
<reference evidence="2" key="2">
    <citation type="journal article" date="2017" name="Nat. Plants">
        <title>The Aegilops tauschii genome reveals multiple impacts of transposons.</title>
        <authorList>
            <person name="Zhao G."/>
            <person name="Zou C."/>
            <person name="Li K."/>
            <person name="Wang K."/>
            <person name="Li T."/>
            <person name="Gao L."/>
            <person name="Zhang X."/>
            <person name="Wang H."/>
            <person name="Yang Z."/>
            <person name="Liu X."/>
            <person name="Jiang W."/>
            <person name="Mao L."/>
            <person name="Kong X."/>
            <person name="Jiao Y."/>
            <person name="Jia J."/>
        </authorList>
    </citation>
    <scope>NUCLEOTIDE SEQUENCE [LARGE SCALE GENOMIC DNA]</scope>
    <source>
        <strain evidence="2">cv. AL8/78</strain>
    </source>
</reference>
<dbReference type="AlphaFoldDB" id="A0A452YTX2"/>
<dbReference type="Proteomes" id="UP000015105">
    <property type="component" value="Chromosome 1D"/>
</dbReference>
<protein>
    <submittedName>
        <fullName evidence="1">Uncharacterized protein</fullName>
    </submittedName>
</protein>
<reference evidence="1" key="3">
    <citation type="journal article" date="2017" name="Nature">
        <title>Genome sequence of the progenitor of the wheat D genome Aegilops tauschii.</title>
        <authorList>
            <person name="Luo M.C."/>
            <person name="Gu Y.Q."/>
            <person name="Puiu D."/>
            <person name="Wang H."/>
            <person name="Twardziok S.O."/>
            <person name="Deal K.R."/>
            <person name="Huo N."/>
            <person name="Zhu T."/>
            <person name="Wang L."/>
            <person name="Wang Y."/>
            <person name="McGuire P.E."/>
            <person name="Liu S."/>
            <person name="Long H."/>
            <person name="Ramasamy R.K."/>
            <person name="Rodriguez J.C."/>
            <person name="Van S.L."/>
            <person name="Yuan L."/>
            <person name="Wang Z."/>
            <person name="Xia Z."/>
            <person name="Xiao L."/>
            <person name="Anderson O.D."/>
            <person name="Ouyang S."/>
            <person name="Liang Y."/>
            <person name="Zimin A.V."/>
            <person name="Pertea G."/>
            <person name="Qi P."/>
            <person name="Bennetzen J.L."/>
            <person name="Dai X."/>
            <person name="Dawson M.W."/>
            <person name="Muller H.G."/>
            <person name="Kugler K."/>
            <person name="Rivarola-Duarte L."/>
            <person name="Spannagl M."/>
            <person name="Mayer K.F.X."/>
            <person name="Lu F.H."/>
            <person name="Bevan M.W."/>
            <person name="Leroy P."/>
            <person name="Li P."/>
            <person name="You F.M."/>
            <person name="Sun Q."/>
            <person name="Liu Z."/>
            <person name="Lyons E."/>
            <person name="Wicker T."/>
            <person name="Salzberg S.L."/>
            <person name="Devos K.M."/>
            <person name="Dvorak J."/>
        </authorList>
    </citation>
    <scope>NUCLEOTIDE SEQUENCE [LARGE SCALE GENOMIC DNA]</scope>
    <source>
        <strain evidence="1">cv. AL8/78</strain>
    </source>
</reference>
<proteinExistence type="predicted"/>
<organism evidence="1 2">
    <name type="scientific">Aegilops tauschii subsp. strangulata</name>
    <name type="common">Goatgrass</name>
    <dbReference type="NCBI Taxonomy" id="200361"/>
    <lineage>
        <taxon>Eukaryota</taxon>
        <taxon>Viridiplantae</taxon>
        <taxon>Streptophyta</taxon>
        <taxon>Embryophyta</taxon>
        <taxon>Tracheophyta</taxon>
        <taxon>Spermatophyta</taxon>
        <taxon>Magnoliopsida</taxon>
        <taxon>Liliopsida</taxon>
        <taxon>Poales</taxon>
        <taxon>Poaceae</taxon>
        <taxon>BOP clade</taxon>
        <taxon>Pooideae</taxon>
        <taxon>Triticodae</taxon>
        <taxon>Triticeae</taxon>
        <taxon>Triticinae</taxon>
        <taxon>Aegilops</taxon>
    </lineage>
</organism>
<dbReference type="Gramene" id="AET1Gv20533000.1">
    <property type="protein sequence ID" value="AET1Gv20533000.1"/>
    <property type="gene ID" value="AET1Gv20533000"/>
</dbReference>
<name>A0A452YTX2_AEGTS</name>
<keyword evidence="2" id="KW-1185">Reference proteome</keyword>
<sequence length="60" mass="6606">MSGRGRLLDAVQLAQTLGKDRLKSPQVSVLWRTVKHIRQRSRGISLLHSSGQSKVPSGVQ</sequence>
<evidence type="ECO:0000313" key="2">
    <source>
        <dbReference type="Proteomes" id="UP000015105"/>
    </source>
</evidence>